<dbReference type="Proteomes" id="UP000251213">
    <property type="component" value="Unassembled WGS sequence"/>
</dbReference>
<proteinExistence type="predicted"/>
<dbReference type="OrthoDB" id="2990216at2"/>
<name>A0A364K370_9BACL</name>
<dbReference type="EMBL" id="QJKK01000007">
    <property type="protein sequence ID" value="RAL23291.1"/>
    <property type="molecule type" value="Genomic_DNA"/>
</dbReference>
<gene>
    <name evidence="1" type="ORF">DL897_13085</name>
</gene>
<reference evidence="1 2" key="1">
    <citation type="submission" date="2018-06" db="EMBL/GenBank/DDBJ databases">
        <title>Thermoflavimicrobium daqus sp. nov., a thermophilic microbe isolated from Moutai-flavour Daqu.</title>
        <authorList>
            <person name="Wang X."/>
            <person name="Zhou H."/>
        </authorList>
    </citation>
    <scope>NUCLEOTIDE SEQUENCE [LARGE SCALE GENOMIC DNA]</scope>
    <source>
        <strain evidence="1 2">FBKL4.011</strain>
    </source>
</reference>
<evidence type="ECO:0000313" key="1">
    <source>
        <dbReference type="EMBL" id="RAL23291.1"/>
    </source>
</evidence>
<organism evidence="1 2">
    <name type="scientific">Thermoflavimicrobium daqui</name>
    <dbReference type="NCBI Taxonomy" id="2137476"/>
    <lineage>
        <taxon>Bacteria</taxon>
        <taxon>Bacillati</taxon>
        <taxon>Bacillota</taxon>
        <taxon>Bacilli</taxon>
        <taxon>Bacillales</taxon>
        <taxon>Thermoactinomycetaceae</taxon>
        <taxon>Thermoflavimicrobium</taxon>
    </lineage>
</organism>
<accession>A0A364K370</accession>
<dbReference type="RefSeq" id="WP_113659597.1">
    <property type="nucleotide sequence ID" value="NZ_KZ845669.1"/>
</dbReference>
<evidence type="ECO:0008006" key="3">
    <source>
        <dbReference type="Google" id="ProtNLM"/>
    </source>
</evidence>
<keyword evidence="2" id="KW-1185">Reference proteome</keyword>
<dbReference type="AlphaFoldDB" id="A0A364K370"/>
<sequence length="152" mass="18264">MSGEIIDFEQKYSERKEKLRVEALRTFPWDEVESFRNEALEPIIRSLSDQKRIILLEMAYRLIFEAYAVGMVEAKKALSLKRGLSQEVDWNTVYLHFYKKLGEELIQETINDFAIFYWMEEWNSQSIYFLFEDIFQGWFIQGIKVALKLNIR</sequence>
<comment type="caution">
    <text evidence="1">The sequence shown here is derived from an EMBL/GenBank/DDBJ whole genome shotgun (WGS) entry which is preliminary data.</text>
</comment>
<protein>
    <recommendedName>
        <fullName evidence="3">DUF2521 family protein</fullName>
    </recommendedName>
</protein>
<reference evidence="1 2" key="2">
    <citation type="submission" date="2018-06" db="EMBL/GenBank/DDBJ databases">
        <authorList>
            <person name="Zhirakovskaya E."/>
        </authorList>
    </citation>
    <scope>NUCLEOTIDE SEQUENCE [LARGE SCALE GENOMIC DNA]</scope>
    <source>
        <strain evidence="1 2">FBKL4.011</strain>
    </source>
</reference>
<evidence type="ECO:0000313" key="2">
    <source>
        <dbReference type="Proteomes" id="UP000251213"/>
    </source>
</evidence>